<dbReference type="PANTHER" id="PTHR47510">
    <property type="entry name" value="REVERSE TRANSCRIPTASE DOMAIN-CONTAINING PROTEIN"/>
    <property type="match status" value="1"/>
</dbReference>
<evidence type="ECO:0000313" key="2">
    <source>
        <dbReference type="RefSeq" id="XP_035664606.1"/>
    </source>
</evidence>
<dbReference type="CDD" id="cd09076">
    <property type="entry name" value="L1-EN"/>
    <property type="match status" value="1"/>
</dbReference>
<dbReference type="AlphaFoldDB" id="A0A9J7HSB1"/>
<dbReference type="RefSeq" id="XP_035664606.1">
    <property type="nucleotide sequence ID" value="XM_035808713.1"/>
</dbReference>
<dbReference type="PANTHER" id="PTHR47510:SF3">
    <property type="entry name" value="ENDO_EXONUCLEASE_PHOSPHATASE DOMAIN-CONTAINING PROTEIN"/>
    <property type="match status" value="1"/>
</dbReference>
<keyword evidence="1" id="KW-1185">Reference proteome</keyword>
<name>A0A9J7HSB1_BRAFL</name>
<dbReference type="OrthoDB" id="6761636at2759"/>
<gene>
    <name evidence="2" type="primary">LOC118408089</name>
</gene>
<dbReference type="InterPro" id="IPR036691">
    <property type="entry name" value="Endo/exonu/phosph_ase_sf"/>
</dbReference>
<reference evidence="2" key="1">
    <citation type="submission" date="2025-08" db="UniProtKB">
        <authorList>
            <consortium name="RefSeq"/>
        </authorList>
    </citation>
    <scope>IDENTIFICATION</scope>
    <source>
        <strain evidence="2">S238N-H82</strain>
        <tissue evidence="2">Testes</tissue>
    </source>
</reference>
<dbReference type="GO" id="GO:0003824">
    <property type="term" value="F:catalytic activity"/>
    <property type="evidence" value="ECO:0007669"/>
    <property type="project" value="InterPro"/>
</dbReference>
<dbReference type="GeneID" id="118408089"/>
<sequence length="697" mass="81492">MGISDSRRKGKGCKEIHLNYVLVWSGVEQNQRATHGVGFILHPDTAKNLTDTVCISERIIKITIRDKDNTTNYFQVYAPCNDSYTEEEKDRFFEQLSDSISLVADEEEIVVMGDFNGRVGRRRDPWTAYLGPHSDRGTECNYNGHQLLSLCAEFDLVITNTLYQHRPSHTQTWYRWSDMTVSSQIDFILTKASRITTVQDARAVPNAGLDTDHRPVLMSMTGKTNWNRRRKLTHEPQINLNKLRKNMDIQEEIKRKITERLEQEDTRDKSAEETWCIFRDTLLDCLKNTCGKKRHGKGQRKATKWWNDEVKEAVREKKRLYKVWVKSQTQEDYVKYRLARRKSKREVKHAKDASWKTYGQELSELCKRSPREFYRSVKAMRLRDEPYNPTPVINDQDGNPIYEEDKIKQRWEQYFRDLLNPVDENSSHIRFNPSYPEHTEPNILEEEVRRAVKTSPKNKAAGVDGIPVEAITACGETGIRWLTNIFQKVWVEQCVPEDWRKSVVIPIWKKKGDKKECSTYRDREIETRIQKANSVNYQLAPLLKHPNIPMETKARLINAIFVPTLTYQCQTWTLNRAQERKLTSCEMRVLRRAAGKTRRDRLRNEVVRELVGTKPVLQFIAKQRVQWFGHLMRLPTTQPALRAYTTRHSGVRARGRPRRRWIEGVAETVRAHGLTLLEATHLAQDRCLHLPATPPQA</sequence>
<accession>A0A9J7HSB1</accession>
<protein>
    <submittedName>
        <fullName evidence="2">Uncharacterized protein LOC118408089</fullName>
    </submittedName>
</protein>
<dbReference type="SUPFAM" id="SSF56219">
    <property type="entry name" value="DNase I-like"/>
    <property type="match status" value="1"/>
</dbReference>
<dbReference type="Proteomes" id="UP000001554">
    <property type="component" value="Unplaced"/>
</dbReference>
<dbReference type="OMA" id="NQRATHG"/>
<organism evidence="1 2">
    <name type="scientific">Branchiostoma floridae</name>
    <name type="common">Florida lancelet</name>
    <name type="synonym">Amphioxus</name>
    <dbReference type="NCBI Taxonomy" id="7739"/>
    <lineage>
        <taxon>Eukaryota</taxon>
        <taxon>Metazoa</taxon>
        <taxon>Chordata</taxon>
        <taxon>Cephalochordata</taxon>
        <taxon>Leptocardii</taxon>
        <taxon>Amphioxiformes</taxon>
        <taxon>Branchiostomatidae</taxon>
        <taxon>Branchiostoma</taxon>
    </lineage>
</organism>
<evidence type="ECO:0000313" key="1">
    <source>
        <dbReference type="Proteomes" id="UP000001554"/>
    </source>
</evidence>
<dbReference type="Gene3D" id="3.60.10.10">
    <property type="entry name" value="Endonuclease/exonuclease/phosphatase"/>
    <property type="match status" value="1"/>
</dbReference>
<proteinExistence type="predicted"/>
<dbReference type="KEGG" id="bfo:118408089"/>